<feature type="domain" description="Death" evidence="1">
    <location>
        <begin position="1"/>
        <end position="38"/>
    </location>
</feature>
<sequence>MLRVWKQTSPSEATNARLIEALQEIDRGDLADDVKKWKGRKCELLHNTNHFSNSRIYVAEIK</sequence>
<dbReference type="Pfam" id="PF00531">
    <property type="entry name" value="Death"/>
    <property type="match status" value="1"/>
</dbReference>
<dbReference type="InterPro" id="IPR011029">
    <property type="entry name" value="DEATH-like_dom_sf"/>
</dbReference>
<evidence type="ECO:0000313" key="2">
    <source>
        <dbReference type="EMBL" id="KAJ8034157.1"/>
    </source>
</evidence>
<name>A0A9Q1BWJ2_HOLLE</name>
<evidence type="ECO:0000313" key="3">
    <source>
        <dbReference type="Proteomes" id="UP001152320"/>
    </source>
</evidence>
<organism evidence="2 3">
    <name type="scientific">Holothuria leucospilota</name>
    <name type="common">Black long sea cucumber</name>
    <name type="synonym">Mertensiothuria leucospilota</name>
    <dbReference type="NCBI Taxonomy" id="206669"/>
    <lineage>
        <taxon>Eukaryota</taxon>
        <taxon>Metazoa</taxon>
        <taxon>Echinodermata</taxon>
        <taxon>Eleutherozoa</taxon>
        <taxon>Echinozoa</taxon>
        <taxon>Holothuroidea</taxon>
        <taxon>Aspidochirotacea</taxon>
        <taxon>Aspidochirotida</taxon>
        <taxon>Holothuriidae</taxon>
        <taxon>Holothuria</taxon>
    </lineage>
</organism>
<dbReference type="GO" id="GO:0007165">
    <property type="term" value="P:signal transduction"/>
    <property type="evidence" value="ECO:0007669"/>
    <property type="project" value="InterPro"/>
</dbReference>
<protein>
    <recommendedName>
        <fullName evidence="1">Death domain-containing protein</fullName>
    </recommendedName>
</protein>
<evidence type="ECO:0000259" key="1">
    <source>
        <dbReference type="PROSITE" id="PS50017"/>
    </source>
</evidence>
<dbReference type="InterPro" id="IPR000488">
    <property type="entry name" value="Death_dom"/>
</dbReference>
<comment type="caution">
    <text evidence="2">The sequence shown here is derived from an EMBL/GenBank/DDBJ whole genome shotgun (WGS) entry which is preliminary data.</text>
</comment>
<dbReference type="SUPFAM" id="SSF47986">
    <property type="entry name" value="DEATH domain"/>
    <property type="match status" value="1"/>
</dbReference>
<dbReference type="Proteomes" id="UP001152320">
    <property type="component" value="Chromosome 10"/>
</dbReference>
<dbReference type="EMBL" id="JAIZAY010000010">
    <property type="protein sequence ID" value="KAJ8034157.1"/>
    <property type="molecule type" value="Genomic_DNA"/>
</dbReference>
<dbReference type="AlphaFoldDB" id="A0A9Q1BWJ2"/>
<reference evidence="2" key="1">
    <citation type="submission" date="2021-10" db="EMBL/GenBank/DDBJ databases">
        <title>Tropical sea cucumber genome reveals ecological adaptation and Cuvierian tubules defense mechanism.</title>
        <authorList>
            <person name="Chen T."/>
        </authorList>
    </citation>
    <scope>NUCLEOTIDE SEQUENCE</scope>
    <source>
        <strain evidence="2">Nanhai2018</strain>
        <tissue evidence="2">Muscle</tissue>
    </source>
</reference>
<keyword evidence="3" id="KW-1185">Reference proteome</keyword>
<proteinExistence type="predicted"/>
<dbReference type="Gene3D" id="1.10.533.10">
    <property type="entry name" value="Death Domain, Fas"/>
    <property type="match status" value="1"/>
</dbReference>
<accession>A0A9Q1BWJ2</accession>
<dbReference type="PROSITE" id="PS50017">
    <property type="entry name" value="DEATH_DOMAIN"/>
    <property type="match status" value="1"/>
</dbReference>
<gene>
    <name evidence="2" type="ORF">HOLleu_20879</name>
</gene>
<dbReference type="CDD" id="cd01670">
    <property type="entry name" value="Death"/>
    <property type="match status" value="1"/>
</dbReference>